<protein>
    <submittedName>
        <fullName evidence="1">Uncharacterized protein</fullName>
    </submittedName>
</protein>
<keyword evidence="2" id="KW-1185">Reference proteome</keyword>
<sequence length="101" mass="11344">MGVKGKEKQTVGELYDLFESLADELWPDEGSEPGERQAVPVKGELSLEAQIANEMNSLQKPRKEKRFGDVVYISCKPPVDPVQLVVKHIENVQRTGITHTR</sequence>
<dbReference type="AlphaFoldDB" id="A0A8H5G6A3"/>
<evidence type="ECO:0000313" key="2">
    <source>
        <dbReference type="Proteomes" id="UP000559027"/>
    </source>
</evidence>
<reference evidence="1 2" key="1">
    <citation type="journal article" date="2020" name="ISME J.">
        <title>Uncovering the hidden diversity of litter-decomposition mechanisms in mushroom-forming fungi.</title>
        <authorList>
            <person name="Floudas D."/>
            <person name="Bentzer J."/>
            <person name="Ahren D."/>
            <person name="Johansson T."/>
            <person name="Persson P."/>
            <person name="Tunlid A."/>
        </authorList>
    </citation>
    <scope>NUCLEOTIDE SEQUENCE [LARGE SCALE GENOMIC DNA]</scope>
    <source>
        <strain evidence="1 2">CBS 146.42</strain>
    </source>
</reference>
<proteinExistence type="predicted"/>
<accession>A0A8H5G6A3</accession>
<comment type="caution">
    <text evidence="1">The sequence shown here is derived from an EMBL/GenBank/DDBJ whole genome shotgun (WGS) entry which is preliminary data.</text>
</comment>
<evidence type="ECO:0000313" key="1">
    <source>
        <dbReference type="EMBL" id="KAF5359157.1"/>
    </source>
</evidence>
<gene>
    <name evidence="1" type="ORF">D9756_003517</name>
</gene>
<dbReference type="EMBL" id="JAACJO010000004">
    <property type="protein sequence ID" value="KAF5359157.1"/>
    <property type="molecule type" value="Genomic_DNA"/>
</dbReference>
<name>A0A8H5G6A3_9AGAR</name>
<organism evidence="1 2">
    <name type="scientific">Leucocoprinus leucothites</name>
    <dbReference type="NCBI Taxonomy" id="201217"/>
    <lineage>
        <taxon>Eukaryota</taxon>
        <taxon>Fungi</taxon>
        <taxon>Dikarya</taxon>
        <taxon>Basidiomycota</taxon>
        <taxon>Agaricomycotina</taxon>
        <taxon>Agaricomycetes</taxon>
        <taxon>Agaricomycetidae</taxon>
        <taxon>Agaricales</taxon>
        <taxon>Agaricineae</taxon>
        <taxon>Agaricaceae</taxon>
        <taxon>Leucocoprinus</taxon>
    </lineage>
</organism>
<dbReference type="Proteomes" id="UP000559027">
    <property type="component" value="Unassembled WGS sequence"/>
</dbReference>
<dbReference type="OrthoDB" id="367221at2759"/>